<protein>
    <submittedName>
        <fullName evidence="6">LysR family transcriptional regulator</fullName>
    </submittedName>
</protein>
<dbReference type="AlphaFoldDB" id="A0A1Q9GIU4"/>
<accession>A0A1Q9GIU4</accession>
<dbReference type="FunFam" id="1.10.10.10:FF:000001">
    <property type="entry name" value="LysR family transcriptional regulator"/>
    <property type="match status" value="1"/>
</dbReference>
<keyword evidence="2" id="KW-0805">Transcription regulation</keyword>
<dbReference type="EMBL" id="MJIL01000084">
    <property type="protein sequence ID" value="OLQ74382.1"/>
    <property type="molecule type" value="Genomic_DNA"/>
</dbReference>
<dbReference type="InterPro" id="IPR005119">
    <property type="entry name" value="LysR_subst-bd"/>
</dbReference>
<dbReference type="GO" id="GO:0003700">
    <property type="term" value="F:DNA-binding transcription factor activity"/>
    <property type="evidence" value="ECO:0007669"/>
    <property type="project" value="InterPro"/>
</dbReference>
<dbReference type="PROSITE" id="PS50931">
    <property type="entry name" value="HTH_LYSR"/>
    <property type="match status" value="1"/>
</dbReference>
<organism evidence="6 7">
    <name type="scientific">Photobacterium proteolyticum</name>
    <dbReference type="NCBI Taxonomy" id="1903952"/>
    <lineage>
        <taxon>Bacteria</taxon>
        <taxon>Pseudomonadati</taxon>
        <taxon>Pseudomonadota</taxon>
        <taxon>Gammaproteobacteria</taxon>
        <taxon>Vibrionales</taxon>
        <taxon>Vibrionaceae</taxon>
        <taxon>Photobacterium</taxon>
    </lineage>
</organism>
<feature type="domain" description="HTH lysR-type" evidence="5">
    <location>
        <begin position="1"/>
        <end position="58"/>
    </location>
</feature>
<gene>
    <name evidence="6" type="ORF">BIT28_09420</name>
</gene>
<evidence type="ECO:0000256" key="4">
    <source>
        <dbReference type="ARBA" id="ARBA00023163"/>
    </source>
</evidence>
<dbReference type="Pfam" id="PF03466">
    <property type="entry name" value="LysR_substrate"/>
    <property type="match status" value="1"/>
</dbReference>
<dbReference type="GO" id="GO:0043565">
    <property type="term" value="F:sequence-specific DNA binding"/>
    <property type="evidence" value="ECO:0007669"/>
    <property type="project" value="TreeGrafter"/>
</dbReference>
<dbReference type="PANTHER" id="PTHR30537:SF68">
    <property type="entry name" value="TRANSCRIPTIONAL REGULATOR-RELATED"/>
    <property type="match status" value="1"/>
</dbReference>
<keyword evidence="3" id="KW-0238">DNA-binding</keyword>
<reference evidence="6 7" key="1">
    <citation type="submission" date="2016-09" db="EMBL/GenBank/DDBJ databases">
        <title>Photobacterium proteolyticum sp. nov. a protease producing bacterium isolated from ocean sediments of Laizhou Bay.</title>
        <authorList>
            <person name="Li Y."/>
        </authorList>
    </citation>
    <scope>NUCLEOTIDE SEQUENCE [LARGE SCALE GENOMIC DNA]</scope>
    <source>
        <strain evidence="6 7">13-12</strain>
    </source>
</reference>
<name>A0A1Q9GIU4_9GAMM</name>
<dbReference type="Proteomes" id="UP000186905">
    <property type="component" value="Unassembled WGS sequence"/>
</dbReference>
<comment type="similarity">
    <text evidence="1">Belongs to the LysR transcriptional regulatory family.</text>
</comment>
<sequence length="311" mass="35043">MKTEDLKLFHQIVETGSMSKASKILNLPKSSISRRLKGLEDELNLQLFHRQNRSILLTEAGNILYENSKSALNQLELSIEKATAPKQEITGHLRIQVLPLPNLLNIGSTIFKFMDRHPKLTVEVISSTEDKNLVNNHIDVAFRIGEKIDEPNLIARPFISAHLGLYASPDYIETHGMPTKFADLDNHNVIRFRFPDGHILDRLPIGKEPELQKVSGDLIMNSMPLIIEACILGRGISYVPEQLASRYVEHGELIRLFDHIEPFVGHGWMVYQPLANLSLAARTFIDFALAEMEASADFCSSDSEVLDKLLI</sequence>
<dbReference type="InterPro" id="IPR058163">
    <property type="entry name" value="LysR-type_TF_proteobact-type"/>
</dbReference>
<evidence type="ECO:0000256" key="2">
    <source>
        <dbReference type="ARBA" id="ARBA00023015"/>
    </source>
</evidence>
<dbReference type="InterPro" id="IPR000847">
    <property type="entry name" value="LysR_HTH_N"/>
</dbReference>
<dbReference type="RefSeq" id="WP_075765919.1">
    <property type="nucleotide sequence ID" value="NZ_MJIL01000084.1"/>
</dbReference>
<dbReference type="STRING" id="1903952.BIT28_09420"/>
<dbReference type="GO" id="GO:0006351">
    <property type="term" value="P:DNA-templated transcription"/>
    <property type="evidence" value="ECO:0007669"/>
    <property type="project" value="TreeGrafter"/>
</dbReference>
<keyword evidence="7" id="KW-1185">Reference proteome</keyword>
<dbReference type="Gene3D" id="1.10.10.10">
    <property type="entry name" value="Winged helix-like DNA-binding domain superfamily/Winged helix DNA-binding domain"/>
    <property type="match status" value="1"/>
</dbReference>
<dbReference type="InterPro" id="IPR036388">
    <property type="entry name" value="WH-like_DNA-bd_sf"/>
</dbReference>
<keyword evidence="4" id="KW-0804">Transcription</keyword>
<evidence type="ECO:0000313" key="6">
    <source>
        <dbReference type="EMBL" id="OLQ74382.1"/>
    </source>
</evidence>
<dbReference type="SUPFAM" id="SSF46785">
    <property type="entry name" value="Winged helix' DNA-binding domain"/>
    <property type="match status" value="1"/>
</dbReference>
<dbReference type="Pfam" id="PF00126">
    <property type="entry name" value="HTH_1"/>
    <property type="match status" value="1"/>
</dbReference>
<comment type="caution">
    <text evidence="6">The sequence shown here is derived from an EMBL/GenBank/DDBJ whole genome shotgun (WGS) entry which is preliminary data.</text>
</comment>
<dbReference type="PANTHER" id="PTHR30537">
    <property type="entry name" value="HTH-TYPE TRANSCRIPTIONAL REGULATOR"/>
    <property type="match status" value="1"/>
</dbReference>
<evidence type="ECO:0000259" key="5">
    <source>
        <dbReference type="PROSITE" id="PS50931"/>
    </source>
</evidence>
<evidence type="ECO:0000256" key="3">
    <source>
        <dbReference type="ARBA" id="ARBA00023125"/>
    </source>
</evidence>
<dbReference type="OrthoDB" id="6183733at2"/>
<proteinExistence type="inferred from homology"/>
<evidence type="ECO:0000313" key="7">
    <source>
        <dbReference type="Proteomes" id="UP000186905"/>
    </source>
</evidence>
<dbReference type="CDD" id="cd08422">
    <property type="entry name" value="PBP2_CrgA_like"/>
    <property type="match status" value="1"/>
</dbReference>
<dbReference type="SUPFAM" id="SSF53850">
    <property type="entry name" value="Periplasmic binding protein-like II"/>
    <property type="match status" value="1"/>
</dbReference>
<evidence type="ECO:0000256" key="1">
    <source>
        <dbReference type="ARBA" id="ARBA00009437"/>
    </source>
</evidence>
<dbReference type="InterPro" id="IPR036390">
    <property type="entry name" value="WH_DNA-bd_sf"/>
</dbReference>
<dbReference type="Gene3D" id="3.40.190.290">
    <property type="match status" value="1"/>
</dbReference>